<protein>
    <submittedName>
        <fullName evidence="2">Uncharacterized protein</fullName>
    </submittedName>
</protein>
<comment type="caution">
    <text evidence="2">The sequence shown here is derived from an EMBL/GenBank/DDBJ whole genome shotgun (WGS) entry which is preliminary data.</text>
</comment>
<proteinExistence type="predicted"/>
<name>A0ABP3K5L6_9ACTN</name>
<evidence type="ECO:0000256" key="1">
    <source>
        <dbReference type="SAM" id="MobiDB-lite"/>
    </source>
</evidence>
<organism evidence="2 3">
    <name type="scientific">Streptomyces olivaceiscleroticus</name>
    <dbReference type="NCBI Taxonomy" id="68245"/>
    <lineage>
        <taxon>Bacteria</taxon>
        <taxon>Bacillati</taxon>
        <taxon>Actinomycetota</taxon>
        <taxon>Actinomycetes</taxon>
        <taxon>Kitasatosporales</taxon>
        <taxon>Streptomycetaceae</taxon>
        <taxon>Streptomyces</taxon>
    </lineage>
</organism>
<evidence type="ECO:0000313" key="3">
    <source>
        <dbReference type="Proteomes" id="UP001500909"/>
    </source>
</evidence>
<feature type="compositionally biased region" description="Basic and acidic residues" evidence="1">
    <location>
        <begin position="25"/>
        <end position="36"/>
    </location>
</feature>
<reference evidence="3" key="1">
    <citation type="journal article" date="2019" name="Int. J. Syst. Evol. Microbiol.">
        <title>The Global Catalogue of Microorganisms (GCM) 10K type strain sequencing project: providing services to taxonomists for standard genome sequencing and annotation.</title>
        <authorList>
            <consortium name="The Broad Institute Genomics Platform"/>
            <consortium name="The Broad Institute Genome Sequencing Center for Infectious Disease"/>
            <person name="Wu L."/>
            <person name="Ma J."/>
        </authorList>
    </citation>
    <scope>NUCLEOTIDE SEQUENCE [LARGE SCALE GENOMIC DNA]</scope>
    <source>
        <strain evidence="3">JCM 4805</strain>
    </source>
</reference>
<dbReference type="Proteomes" id="UP001500909">
    <property type="component" value="Unassembled WGS sequence"/>
</dbReference>
<sequence length="57" mass="6327">MGEAGTGRDRQDGPQEEQAPAQQREPAKHERDRSAEEVNADQPSERGEKPGPAPKRY</sequence>
<evidence type="ECO:0000313" key="2">
    <source>
        <dbReference type="EMBL" id="GAA0472095.1"/>
    </source>
</evidence>
<dbReference type="RefSeq" id="WP_346096425.1">
    <property type="nucleotide sequence ID" value="NZ_BAAABY010000029.1"/>
</dbReference>
<feature type="region of interest" description="Disordered" evidence="1">
    <location>
        <begin position="1"/>
        <end position="57"/>
    </location>
</feature>
<accession>A0ABP3K5L6</accession>
<dbReference type="EMBL" id="BAAABY010000029">
    <property type="protein sequence ID" value="GAA0472095.1"/>
    <property type="molecule type" value="Genomic_DNA"/>
</dbReference>
<feature type="compositionally biased region" description="Basic and acidic residues" evidence="1">
    <location>
        <begin position="1"/>
        <end position="13"/>
    </location>
</feature>
<keyword evidence="3" id="KW-1185">Reference proteome</keyword>
<gene>
    <name evidence="2" type="ORF">GCM10010361_40330</name>
</gene>